<reference evidence="1" key="2">
    <citation type="journal article" date="2023" name="Plant Pathol.">
        <title>Dismantling and reorganizing Pseudomonas marginalis sensu#lato.</title>
        <authorList>
            <person name="Sawada H."/>
            <person name="Fujikawa T."/>
            <person name="Satou M."/>
        </authorList>
    </citation>
    <scope>NUCLEOTIDE SEQUENCE</scope>
    <source>
        <strain evidence="1">MAFF 301350</strain>
    </source>
</reference>
<proteinExistence type="predicted"/>
<dbReference type="GO" id="GO:0043683">
    <property type="term" value="P:type IV pilus assembly"/>
    <property type="evidence" value="ECO:0007669"/>
    <property type="project" value="InterPro"/>
</dbReference>
<accession>A0A9Q3ADY6</accession>
<dbReference type="Pfam" id="PF04351">
    <property type="entry name" value="PilP"/>
    <property type="match status" value="1"/>
</dbReference>
<dbReference type="InterPro" id="IPR007446">
    <property type="entry name" value="PilP"/>
</dbReference>
<name>A0A9Q3ADY6_9PSED</name>
<sequence length="299" mass="31770">MNQALSWGAIAAWSWPRKLLLLVGGGVLLLGLGQGAHLRAGDAALARAQARGAELQVTWQQQADQAARLAGEQARLLQLQRRLREAQAPLLPEGGLPGLLQDIAATGRGLVFEQVNVLAAQARAEYAEVPIQVRVVGDFSQLSGFVDALLGLPRRATLHDLQVSPLDGREQLRLQLQLNAYASGVPVEAPVQAEGALMASRNPFSASTPAPAASVLEGLPVDQLELVGHLADPRGAVALIRAAGALYPVRVGDRLGPDQGRVVRVEAQQLELAERVWVEGGGWVVRSRVIGVNAQRSFN</sequence>
<dbReference type="AlphaFoldDB" id="A0A9Q3ADY6"/>
<dbReference type="EMBL" id="JAHTBI010000072">
    <property type="protein sequence ID" value="MBV6289157.1"/>
    <property type="molecule type" value="Genomic_DNA"/>
</dbReference>
<dbReference type="Pfam" id="PF04350">
    <property type="entry name" value="PilO"/>
    <property type="match status" value="1"/>
</dbReference>
<evidence type="ECO:0000313" key="2">
    <source>
        <dbReference type="Proteomes" id="UP001106592"/>
    </source>
</evidence>
<dbReference type="PANTHER" id="PTHR39555:SF1">
    <property type="entry name" value="TYPE IV PILUS INNER MEMBRANE COMPONENT PILO"/>
    <property type="match status" value="1"/>
</dbReference>
<gene>
    <name evidence="1" type="ORF">KUO17_19360</name>
</gene>
<keyword evidence="2" id="KW-1185">Reference proteome</keyword>
<evidence type="ECO:0000313" key="1">
    <source>
        <dbReference type="EMBL" id="MBV6289157.1"/>
    </source>
</evidence>
<dbReference type="InterPro" id="IPR007445">
    <property type="entry name" value="PilO"/>
</dbReference>
<dbReference type="Proteomes" id="UP001106592">
    <property type="component" value="Unassembled WGS sequence"/>
</dbReference>
<organism evidence="1 2">
    <name type="scientific">Pseudomonas aegrilactucae</name>
    <dbReference type="NCBI Taxonomy" id="2854028"/>
    <lineage>
        <taxon>Bacteria</taxon>
        <taxon>Pseudomonadati</taxon>
        <taxon>Pseudomonadota</taxon>
        <taxon>Gammaproteobacteria</taxon>
        <taxon>Pseudomonadales</taxon>
        <taxon>Pseudomonadaceae</taxon>
        <taxon>Pseudomonas</taxon>
    </lineage>
</organism>
<comment type="caution">
    <text evidence="1">The sequence shown here is derived from an EMBL/GenBank/DDBJ whole genome shotgun (WGS) entry which is preliminary data.</text>
</comment>
<protein>
    <submittedName>
        <fullName evidence="1">Pilus assembly protein PilP</fullName>
    </submittedName>
</protein>
<dbReference type="RefSeq" id="WP_217977127.1">
    <property type="nucleotide sequence ID" value="NZ_JAHTBI010000072.1"/>
</dbReference>
<dbReference type="PANTHER" id="PTHR39555">
    <property type="entry name" value="FIMBRIAL ASSEMBLY PROTEIN PILO-LIKE PROTEIN-RELATED"/>
    <property type="match status" value="1"/>
</dbReference>
<reference evidence="1" key="1">
    <citation type="journal article" date="2022" name="Int. J. Syst. Evol. Microbiol.">
        <title>Pseudomonas aegrilactucae sp. nov. and Pseudomonas morbosilactucae sp. nov., pathogens causing bacterial rot of lettuce in Japan.</title>
        <authorList>
            <person name="Sawada H."/>
            <person name="Fujikawa T."/>
            <person name="Satou M."/>
        </authorList>
    </citation>
    <scope>NUCLEOTIDE SEQUENCE</scope>
    <source>
        <strain evidence="1">MAFF 301350</strain>
    </source>
</reference>
<dbReference type="GO" id="GO:0043107">
    <property type="term" value="P:type IV pilus-dependent motility"/>
    <property type="evidence" value="ECO:0007669"/>
    <property type="project" value="InterPro"/>
</dbReference>